<evidence type="ECO:0000259" key="2">
    <source>
        <dbReference type="Pfam" id="PF03914"/>
    </source>
</evidence>
<reference evidence="3 4" key="1">
    <citation type="submission" date="2024-02" db="EMBL/GenBank/DDBJ databases">
        <authorList>
            <person name="Chen Y."/>
            <person name="Shah S."/>
            <person name="Dougan E. K."/>
            <person name="Thang M."/>
            <person name="Chan C."/>
        </authorList>
    </citation>
    <scope>NUCLEOTIDE SEQUENCE [LARGE SCALE GENOMIC DNA]</scope>
</reference>
<accession>A0ABP0M8S6</accession>
<evidence type="ECO:0000256" key="1">
    <source>
        <dbReference type="ARBA" id="ARBA00007797"/>
    </source>
</evidence>
<keyword evidence="4" id="KW-1185">Reference proteome</keyword>
<evidence type="ECO:0000313" key="3">
    <source>
        <dbReference type="EMBL" id="CAK9047880.1"/>
    </source>
</evidence>
<dbReference type="PANTHER" id="PTHR12455:SF0">
    <property type="entry name" value="NUCLEOLAR COMPLEX PROTEIN 4 HOMOLOG"/>
    <property type="match status" value="1"/>
</dbReference>
<dbReference type="Pfam" id="PF03914">
    <property type="entry name" value="CBF"/>
    <property type="match status" value="1"/>
</dbReference>
<dbReference type="InterPro" id="IPR027193">
    <property type="entry name" value="Noc4"/>
</dbReference>
<evidence type="ECO:0000313" key="4">
    <source>
        <dbReference type="Proteomes" id="UP001642484"/>
    </source>
</evidence>
<comment type="similarity">
    <text evidence="1">Belongs to the CBF/MAK21 family.</text>
</comment>
<dbReference type="InterPro" id="IPR005612">
    <property type="entry name" value="CCAAT-binding_factor"/>
</dbReference>
<proteinExistence type="inferred from homology"/>
<comment type="caution">
    <text evidence="3">The sequence shown here is derived from an EMBL/GenBank/DDBJ whole genome shotgun (WGS) entry which is preliminary data.</text>
</comment>
<protein>
    <recommendedName>
        <fullName evidence="2">CCAAT-binding factor domain-containing protein</fullName>
    </recommendedName>
</protein>
<sequence length="404" mass="45114">MLRHRGFDWCRVPTVSTALDQSEVIGLQTQVQPGEGQETKRRRMQGPFAEAALQKGRTHEEIFERILALLKEAPEPEDQDSDDIGDVWLETARSFSQYRKDYKRLFQDAWLKLLGLRVPLQHCSGLLQLLPTKVIPHMGRPLMVADFYLRAFHAGSLELSVLALSGLLLLLTRYGLGDPETLSSSCGEFYTQLYSLLQPATFRLKRRARFQRLAAAALTSALLPGRFAAAFAKKCLRVAVLCSEPGTIMWLLAVAYGLIQRNHSRCSFLLHQTEEGATAVSKDPFELDADLQKASEQVGQSSLWEIQMLFRHHLPAVSTLAKLFEKPFFKPTARKLDPELFLDQSTAKSYQQALKAAERQLSKLKARGAKCPMAFKVEDDAAALRCAGWAAALSTGQRRVGAGL</sequence>
<name>A0ABP0M8S6_9DINO</name>
<feature type="domain" description="CCAAT-binding factor" evidence="2">
    <location>
        <begin position="160"/>
        <end position="321"/>
    </location>
</feature>
<dbReference type="EMBL" id="CAXAMN010016335">
    <property type="protein sequence ID" value="CAK9047880.1"/>
    <property type="molecule type" value="Genomic_DNA"/>
</dbReference>
<organism evidence="3 4">
    <name type="scientific">Durusdinium trenchii</name>
    <dbReference type="NCBI Taxonomy" id="1381693"/>
    <lineage>
        <taxon>Eukaryota</taxon>
        <taxon>Sar</taxon>
        <taxon>Alveolata</taxon>
        <taxon>Dinophyceae</taxon>
        <taxon>Suessiales</taxon>
        <taxon>Symbiodiniaceae</taxon>
        <taxon>Durusdinium</taxon>
    </lineage>
</organism>
<gene>
    <name evidence="3" type="ORF">CCMP2556_LOCUS24717</name>
</gene>
<dbReference type="PANTHER" id="PTHR12455">
    <property type="entry name" value="NUCLEOLAR COMPLEX PROTEIN 4"/>
    <property type="match status" value="1"/>
</dbReference>
<dbReference type="Proteomes" id="UP001642484">
    <property type="component" value="Unassembled WGS sequence"/>
</dbReference>